<proteinExistence type="predicted"/>
<organism evidence="1 2">
    <name type="scientific">Austropuccinia psidii MF-1</name>
    <dbReference type="NCBI Taxonomy" id="1389203"/>
    <lineage>
        <taxon>Eukaryota</taxon>
        <taxon>Fungi</taxon>
        <taxon>Dikarya</taxon>
        <taxon>Basidiomycota</taxon>
        <taxon>Pucciniomycotina</taxon>
        <taxon>Pucciniomycetes</taxon>
        <taxon>Pucciniales</taxon>
        <taxon>Sphaerophragmiaceae</taxon>
        <taxon>Austropuccinia</taxon>
    </lineage>
</organism>
<evidence type="ECO:0000313" key="1">
    <source>
        <dbReference type="EMBL" id="MBW0479893.1"/>
    </source>
</evidence>
<accession>A0A9Q3CBC8</accession>
<name>A0A9Q3CBC8_9BASI</name>
<comment type="caution">
    <text evidence="1">The sequence shown here is derived from an EMBL/GenBank/DDBJ whole genome shotgun (WGS) entry which is preliminary data.</text>
</comment>
<reference evidence="1" key="1">
    <citation type="submission" date="2021-03" db="EMBL/GenBank/DDBJ databases">
        <title>Draft genome sequence of rust myrtle Austropuccinia psidii MF-1, a brazilian biotype.</title>
        <authorList>
            <person name="Quecine M.C."/>
            <person name="Pachon D.M.R."/>
            <person name="Bonatelli M.L."/>
            <person name="Correr F.H."/>
            <person name="Franceschini L.M."/>
            <person name="Leite T.F."/>
            <person name="Margarido G.R.A."/>
            <person name="Almeida C.A."/>
            <person name="Ferrarezi J.A."/>
            <person name="Labate C.A."/>
        </authorList>
    </citation>
    <scope>NUCLEOTIDE SEQUENCE</scope>
    <source>
        <strain evidence="1">MF-1</strain>
    </source>
</reference>
<evidence type="ECO:0000313" key="2">
    <source>
        <dbReference type="Proteomes" id="UP000765509"/>
    </source>
</evidence>
<dbReference type="Proteomes" id="UP000765509">
    <property type="component" value="Unassembled WGS sequence"/>
</dbReference>
<gene>
    <name evidence="1" type="ORF">O181_019608</name>
</gene>
<sequence>MELFGHCVASIPIEGVKPLEKQTNGITQEPDLGRLLKLKKNLDDTDDNTQDTKLSAFERYKPSVLRFPKRLEPKTLEFLESIPETSDATEEKFFEKEEKDSLLNSPMVWVTDSPEPSQAKGDIVTYVPKAKKKWFSKLPSAGLFSMCRESPVSLPLDKSAD</sequence>
<protein>
    <submittedName>
        <fullName evidence="1">Uncharacterized protein</fullName>
    </submittedName>
</protein>
<keyword evidence="2" id="KW-1185">Reference proteome</keyword>
<dbReference type="AlphaFoldDB" id="A0A9Q3CBC8"/>
<dbReference type="EMBL" id="AVOT02005759">
    <property type="protein sequence ID" value="MBW0479893.1"/>
    <property type="molecule type" value="Genomic_DNA"/>
</dbReference>